<evidence type="ECO:0000256" key="2">
    <source>
        <dbReference type="ARBA" id="ARBA00006671"/>
    </source>
</evidence>
<evidence type="ECO:0000256" key="1">
    <source>
        <dbReference type="ARBA" id="ARBA00004561"/>
    </source>
</evidence>
<dbReference type="RefSeq" id="WP_004091168.1">
    <property type="nucleotide sequence ID" value="NZ_JH417502.1"/>
</dbReference>
<evidence type="ECO:0000313" key="7">
    <source>
        <dbReference type="EMBL" id="EHM44740.1"/>
    </source>
</evidence>
<dbReference type="GO" id="GO:0009289">
    <property type="term" value="C:pilus"/>
    <property type="evidence" value="ECO:0007669"/>
    <property type="project" value="UniProtKB-SubCell"/>
</dbReference>
<dbReference type="InterPro" id="IPR036937">
    <property type="entry name" value="Adhesion_dom_fimbrial_sf"/>
</dbReference>
<dbReference type="GO" id="GO:0043709">
    <property type="term" value="P:cell adhesion involved in single-species biofilm formation"/>
    <property type="evidence" value="ECO:0007669"/>
    <property type="project" value="TreeGrafter"/>
</dbReference>
<keyword evidence="3 5" id="KW-0732">Signal</keyword>
<gene>
    <name evidence="7" type="ORF">HMPREF0454_01400</name>
</gene>
<comment type="similarity">
    <text evidence="2">Belongs to the fimbrial protein family.</text>
</comment>
<dbReference type="InterPro" id="IPR000259">
    <property type="entry name" value="Adhesion_dom_fimbrial"/>
</dbReference>
<dbReference type="SUPFAM" id="SSF49401">
    <property type="entry name" value="Bacterial adhesins"/>
    <property type="match status" value="1"/>
</dbReference>
<dbReference type="AlphaFoldDB" id="G9Y4D6"/>
<dbReference type="PATRIC" id="fig|1002364.3.peg.1288"/>
<accession>G9Y4D6</accession>
<feature type="domain" description="Fimbrial-type adhesion" evidence="6">
    <location>
        <begin position="29"/>
        <end position="173"/>
    </location>
</feature>
<evidence type="ECO:0000256" key="3">
    <source>
        <dbReference type="ARBA" id="ARBA00022729"/>
    </source>
</evidence>
<dbReference type="PANTHER" id="PTHR33420:SF3">
    <property type="entry name" value="FIMBRIAL SUBUNIT ELFA"/>
    <property type="match status" value="1"/>
</dbReference>
<feature type="chain" id="PRO_5003528763" description="Fimbrial-type adhesion domain-containing protein" evidence="5">
    <location>
        <begin position="21"/>
        <end position="173"/>
    </location>
</feature>
<evidence type="ECO:0000259" key="6">
    <source>
        <dbReference type="Pfam" id="PF00419"/>
    </source>
</evidence>
<dbReference type="PANTHER" id="PTHR33420">
    <property type="entry name" value="FIMBRIAL SUBUNIT ELFA-RELATED"/>
    <property type="match status" value="1"/>
</dbReference>
<evidence type="ECO:0000256" key="5">
    <source>
        <dbReference type="SAM" id="SignalP"/>
    </source>
</evidence>
<keyword evidence="4" id="KW-0281">Fimbrium</keyword>
<dbReference type="InterPro" id="IPR050263">
    <property type="entry name" value="Bact_Fimbrial_Adh_Pro"/>
</dbReference>
<proteinExistence type="inferred from homology"/>
<sequence length="173" mass="18728">MRKWKILFIVMLLLSSRSYASLETSKRITITATLALNTCGLTLTPANVNFGGVRIDEIESGSIQPQSVTLAMQCDWPANGVSVKFIPAAGVSASDQNIMKTGLSGVGLALSWRKNSASEFTKLNYNTSLQLDVIEQNSNVTLGEFSLLPKKLPEQTIQSGNIATNLIVEVSYD</sequence>
<dbReference type="Proteomes" id="UP000005959">
    <property type="component" value="Unassembled WGS sequence"/>
</dbReference>
<organism evidence="7 8">
    <name type="scientific">Hafnia alvei ATCC 51873</name>
    <dbReference type="NCBI Taxonomy" id="1002364"/>
    <lineage>
        <taxon>Bacteria</taxon>
        <taxon>Pseudomonadati</taxon>
        <taxon>Pseudomonadota</taxon>
        <taxon>Gammaproteobacteria</taxon>
        <taxon>Enterobacterales</taxon>
        <taxon>Hafniaceae</taxon>
        <taxon>Hafnia</taxon>
    </lineage>
</organism>
<comment type="caution">
    <text evidence="7">The sequence shown here is derived from an EMBL/GenBank/DDBJ whole genome shotgun (WGS) entry which is preliminary data.</text>
</comment>
<comment type="subcellular location">
    <subcellularLocation>
        <location evidence="1">Fimbrium</location>
    </subcellularLocation>
</comment>
<dbReference type="Gene3D" id="2.60.40.1090">
    <property type="entry name" value="Fimbrial-type adhesion domain"/>
    <property type="match status" value="1"/>
</dbReference>
<feature type="signal peptide" evidence="5">
    <location>
        <begin position="1"/>
        <end position="20"/>
    </location>
</feature>
<name>G9Y4D6_HAFAL</name>
<dbReference type="HOGENOM" id="CLU_1545289_0_0_6"/>
<reference evidence="7 8" key="1">
    <citation type="submission" date="2011-08" db="EMBL/GenBank/DDBJ databases">
        <authorList>
            <person name="Weinstock G."/>
            <person name="Sodergren E."/>
            <person name="Clifton S."/>
            <person name="Fulton L."/>
            <person name="Fulton B."/>
            <person name="Courtney L."/>
            <person name="Fronick C."/>
            <person name="Harrison M."/>
            <person name="Strong C."/>
            <person name="Farmer C."/>
            <person name="Delahaunty K."/>
            <person name="Markovic C."/>
            <person name="Hall O."/>
            <person name="Minx P."/>
            <person name="Tomlinson C."/>
            <person name="Mitreva M."/>
            <person name="Hou S."/>
            <person name="Chen J."/>
            <person name="Wollam A."/>
            <person name="Pepin K.H."/>
            <person name="Johnson M."/>
            <person name="Bhonagiri V."/>
            <person name="Zhang X."/>
            <person name="Suruliraj S."/>
            <person name="Warren W."/>
            <person name="Chinwalla A."/>
            <person name="Mardis E.R."/>
            <person name="Wilson R.K."/>
        </authorList>
    </citation>
    <scope>NUCLEOTIDE SEQUENCE [LARGE SCALE GENOMIC DNA]</scope>
    <source>
        <strain evidence="7 8">ATCC 51873</strain>
    </source>
</reference>
<dbReference type="EMBL" id="AGCI01000027">
    <property type="protein sequence ID" value="EHM44740.1"/>
    <property type="molecule type" value="Genomic_DNA"/>
</dbReference>
<protein>
    <recommendedName>
        <fullName evidence="6">Fimbrial-type adhesion domain-containing protein</fullName>
    </recommendedName>
</protein>
<dbReference type="Pfam" id="PF00419">
    <property type="entry name" value="Fimbrial"/>
    <property type="match status" value="1"/>
</dbReference>
<dbReference type="InterPro" id="IPR008966">
    <property type="entry name" value="Adhesion_dom_sf"/>
</dbReference>
<evidence type="ECO:0000313" key="8">
    <source>
        <dbReference type="Proteomes" id="UP000005959"/>
    </source>
</evidence>
<evidence type="ECO:0000256" key="4">
    <source>
        <dbReference type="ARBA" id="ARBA00023263"/>
    </source>
</evidence>